<evidence type="ECO:0000313" key="1">
    <source>
        <dbReference type="EMBL" id="KIJ11267.1"/>
    </source>
</evidence>
<accession>A0A0C9TTX8</accession>
<organism evidence="1 2">
    <name type="scientific">Paxillus involutus ATCC 200175</name>
    <dbReference type="NCBI Taxonomy" id="664439"/>
    <lineage>
        <taxon>Eukaryota</taxon>
        <taxon>Fungi</taxon>
        <taxon>Dikarya</taxon>
        <taxon>Basidiomycota</taxon>
        <taxon>Agaricomycotina</taxon>
        <taxon>Agaricomycetes</taxon>
        <taxon>Agaricomycetidae</taxon>
        <taxon>Boletales</taxon>
        <taxon>Paxilineae</taxon>
        <taxon>Paxillaceae</taxon>
        <taxon>Paxillus</taxon>
    </lineage>
</organism>
<keyword evidence="2" id="KW-1185">Reference proteome</keyword>
<dbReference type="OrthoDB" id="10568416at2759"/>
<name>A0A0C9TTX8_PAXIN</name>
<dbReference type="AlphaFoldDB" id="A0A0C9TTX8"/>
<protein>
    <submittedName>
        <fullName evidence="1">Uncharacterized protein</fullName>
    </submittedName>
</protein>
<proteinExistence type="predicted"/>
<reference evidence="1 2" key="1">
    <citation type="submission" date="2014-06" db="EMBL/GenBank/DDBJ databases">
        <authorList>
            <consortium name="DOE Joint Genome Institute"/>
            <person name="Kuo A."/>
            <person name="Kohler A."/>
            <person name="Nagy L.G."/>
            <person name="Floudas D."/>
            <person name="Copeland A."/>
            <person name="Barry K.W."/>
            <person name="Cichocki N."/>
            <person name="Veneault-Fourrey C."/>
            <person name="LaButti K."/>
            <person name="Lindquist E.A."/>
            <person name="Lipzen A."/>
            <person name="Lundell T."/>
            <person name="Morin E."/>
            <person name="Murat C."/>
            <person name="Sun H."/>
            <person name="Tunlid A."/>
            <person name="Henrissat B."/>
            <person name="Grigoriev I.V."/>
            <person name="Hibbett D.S."/>
            <person name="Martin F."/>
            <person name="Nordberg H.P."/>
            <person name="Cantor M.N."/>
            <person name="Hua S.X."/>
        </authorList>
    </citation>
    <scope>NUCLEOTIDE SEQUENCE [LARGE SCALE GENOMIC DNA]</scope>
    <source>
        <strain evidence="1 2">ATCC 200175</strain>
    </source>
</reference>
<gene>
    <name evidence="1" type="ORF">PAXINDRAFT_101725</name>
</gene>
<reference evidence="2" key="2">
    <citation type="submission" date="2015-01" db="EMBL/GenBank/DDBJ databases">
        <title>Evolutionary Origins and Diversification of the Mycorrhizal Mutualists.</title>
        <authorList>
            <consortium name="DOE Joint Genome Institute"/>
            <consortium name="Mycorrhizal Genomics Consortium"/>
            <person name="Kohler A."/>
            <person name="Kuo A."/>
            <person name="Nagy L.G."/>
            <person name="Floudas D."/>
            <person name="Copeland A."/>
            <person name="Barry K.W."/>
            <person name="Cichocki N."/>
            <person name="Veneault-Fourrey C."/>
            <person name="LaButti K."/>
            <person name="Lindquist E.A."/>
            <person name="Lipzen A."/>
            <person name="Lundell T."/>
            <person name="Morin E."/>
            <person name="Murat C."/>
            <person name="Riley R."/>
            <person name="Ohm R."/>
            <person name="Sun H."/>
            <person name="Tunlid A."/>
            <person name="Henrissat B."/>
            <person name="Grigoriev I.V."/>
            <person name="Hibbett D.S."/>
            <person name="Martin F."/>
        </authorList>
    </citation>
    <scope>NUCLEOTIDE SEQUENCE [LARGE SCALE GENOMIC DNA]</scope>
    <source>
        <strain evidence="2">ATCC 200175</strain>
    </source>
</reference>
<dbReference type="EMBL" id="KN819383">
    <property type="protein sequence ID" value="KIJ11267.1"/>
    <property type="molecule type" value="Genomic_DNA"/>
</dbReference>
<sequence length="110" mass="11841">MEASPHPQSHSAWHSLSEPHIQDFTLKLHSPTGFKASGSIKRSLNAVICVNTLPSANAGSDDNVPNSIPCHVLRRYRTASTSEDVVTLMTSTLPSSSMLLGYDRYVGCGT</sequence>
<dbReference type="Proteomes" id="UP000053647">
    <property type="component" value="Unassembled WGS sequence"/>
</dbReference>
<evidence type="ECO:0000313" key="2">
    <source>
        <dbReference type="Proteomes" id="UP000053647"/>
    </source>
</evidence>
<dbReference type="HOGENOM" id="CLU_2171828_0_0_1"/>